<dbReference type="Pfam" id="PF07110">
    <property type="entry name" value="EthD"/>
    <property type="match status" value="1"/>
</dbReference>
<dbReference type="InterPro" id="IPR009799">
    <property type="entry name" value="EthD_dom"/>
</dbReference>
<proteinExistence type="predicted"/>
<feature type="domain" description="EthD" evidence="1">
    <location>
        <begin position="41"/>
        <end position="112"/>
    </location>
</feature>
<accession>A0A0P7BYB7</accession>
<dbReference type="STRING" id="1605367.AFM12_17570"/>
<dbReference type="Proteomes" id="UP000050454">
    <property type="component" value="Unassembled WGS sequence"/>
</dbReference>
<dbReference type="PANTHER" id="PTHR40260:SF2">
    <property type="entry name" value="BLR8190 PROTEIN"/>
    <property type="match status" value="1"/>
</dbReference>
<protein>
    <submittedName>
        <fullName evidence="2">Ethyl tert-butyl ether degradation protein EthD</fullName>
    </submittedName>
</protein>
<dbReference type="Gene3D" id="3.30.70.100">
    <property type="match status" value="1"/>
</dbReference>
<dbReference type="AlphaFoldDB" id="A0A0P7BYB7"/>
<evidence type="ECO:0000259" key="1">
    <source>
        <dbReference type="Pfam" id="PF07110"/>
    </source>
</evidence>
<dbReference type="PANTHER" id="PTHR40260">
    <property type="entry name" value="BLR8190 PROTEIN"/>
    <property type="match status" value="1"/>
</dbReference>
<dbReference type="InterPro" id="IPR011008">
    <property type="entry name" value="Dimeric_a/b-barrel"/>
</dbReference>
<comment type="caution">
    <text evidence="2">The sequence shown here is derived from an EMBL/GenBank/DDBJ whole genome shotgun (WGS) entry which is preliminary data.</text>
</comment>
<reference evidence="2 3" key="1">
    <citation type="submission" date="2015-07" db="EMBL/GenBank/DDBJ databases">
        <title>The draft genome sequence of Leadbetterella sp. JN14-9.</title>
        <authorList>
            <person name="Liu Y."/>
            <person name="Du J."/>
            <person name="Shao Z."/>
        </authorList>
    </citation>
    <scope>NUCLEOTIDE SEQUENCE [LARGE SCALE GENOMIC DNA]</scope>
    <source>
        <strain evidence="2 3">JN14-9</strain>
    </source>
</reference>
<keyword evidence="3" id="KW-1185">Reference proteome</keyword>
<gene>
    <name evidence="2" type="ORF">AFM12_17570</name>
</gene>
<dbReference type="NCBIfam" id="TIGR02118">
    <property type="entry name" value="EthD family reductase"/>
    <property type="match status" value="1"/>
</dbReference>
<organism evidence="2 3">
    <name type="scientific">Jiulongibacter sediminis</name>
    <dbReference type="NCBI Taxonomy" id="1605367"/>
    <lineage>
        <taxon>Bacteria</taxon>
        <taxon>Pseudomonadati</taxon>
        <taxon>Bacteroidota</taxon>
        <taxon>Cytophagia</taxon>
        <taxon>Cytophagales</taxon>
        <taxon>Leadbetterellaceae</taxon>
        <taxon>Jiulongibacter</taxon>
    </lineage>
</organism>
<evidence type="ECO:0000313" key="3">
    <source>
        <dbReference type="Proteomes" id="UP000050454"/>
    </source>
</evidence>
<evidence type="ECO:0000313" key="2">
    <source>
        <dbReference type="EMBL" id="KPM47098.1"/>
    </source>
</evidence>
<dbReference type="GO" id="GO:0016491">
    <property type="term" value="F:oxidoreductase activity"/>
    <property type="evidence" value="ECO:0007669"/>
    <property type="project" value="InterPro"/>
</dbReference>
<dbReference type="EMBL" id="LGTQ01000013">
    <property type="protein sequence ID" value="KPM47098.1"/>
    <property type="molecule type" value="Genomic_DNA"/>
</dbReference>
<dbReference type="SUPFAM" id="SSF54909">
    <property type="entry name" value="Dimeric alpha+beta barrel"/>
    <property type="match status" value="1"/>
</dbReference>
<sequence length="125" mass="14118">MLLFFFLTSLNAFSQQSHSDEGLFKIAIMYPNAEGNTFNIEYYKTKHMPYVAAMLGSNLIKYTIEEGLSNVIPGQPLPYMAIGTFYVKNVEDYQKAIGPNITEIRADFANYTNAIPVILISEVVY</sequence>
<dbReference type="PATRIC" id="fig|1605367.3.peg.947"/>
<name>A0A0P7BYB7_9BACT</name>